<feature type="chain" id="PRO_5045489078" description="D-alanyl-D-alanine dipeptidase" evidence="11">
    <location>
        <begin position="27"/>
        <end position="240"/>
    </location>
</feature>
<dbReference type="InterPro" id="IPR000755">
    <property type="entry name" value="A_A_dipeptidase"/>
</dbReference>
<dbReference type="EMBL" id="JAVREL010000007">
    <property type="protein sequence ID" value="MDT0343822.1"/>
    <property type="molecule type" value="Genomic_DNA"/>
</dbReference>
<comment type="similarity">
    <text evidence="9 10">Belongs to the peptidase M15D family.</text>
</comment>
<keyword evidence="6 9" id="KW-0224">Dipeptidase</keyword>
<feature type="signal peptide" evidence="11">
    <location>
        <begin position="1"/>
        <end position="26"/>
    </location>
</feature>
<evidence type="ECO:0000256" key="9">
    <source>
        <dbReference type="HAMAP-Rule" id="MF_01924"/>
    </source>
</evidence>
<comment type="function">
    <text evidence="9 10">Catalyzes hydrolysis of the D-alanyl-D-alanine dipeptide.</text>
</comment>
<keyword evidence="13" id="KW-1185">Reference proteome</keyword>
<dbReference type="CDD" id="cd14817">
    <property type="entry name" value="D-Ala-D-Ala_dipeptidase_VanX"/>
    <property type="match status" value="1"/>
</dbReference>
<accession>A0ABU2MQB9</accession>
<evidence type="ECO:0000256" key="5">
    <source>
        <dbReference type="ARBA" id="ARBA00022833"/>
    </source>
</evidence>
<keyword evidence="2 9" id="KW-0645">Protease</keyword>
<gene>
    <name evidence="12" type="ORF">RM590_14535</name>
</gene>
<comment type="catalytic activity">
    <reaction evidence="1 9 10">
        <text>D-alanyl-D-alanine + H2O = 2 D-alanine</text>
        <dbReference type="Rhea" id="RHEA:20661"/>
        <dbReference type="ChEBI" id="CHEBI:15377"/>
        <dbReference type="ChEBI" id="CHEBI:57416"/>
        <dbReference type="ChEBI" id="CHEBI:57822"/>
        <dbReference type="EC" id="3.4.13.22"/>
    </reaction>
</comment>
<dbReference type="PANTHER" id="PTHR43126">
    <property type="entry name" value="D-ALANYL-D-ALANINE DIPEPTIDASE"/>
    <property type="match status" value="1"/>
</dbReference>
<keyword evidence="7 9" id="KW-0482">Metalloprotease</keyword>
<evidence type="ECO:0000313" key="12">
    <source>
        <dbReference type="EMBL" id="MDT0343822.1"/>
    </source>
</evidence>
<evidence type="ECO:0000256" key="8">
    <source>
        <dbReference type="ARBA" id="ARBA00023316"/>
    </source>
</evidence>
<protein>
    <recommendedName>
        <fullName evidence="9 10">D-alanyl-D-alanine dipeptidase</fullName>
        <shortName evidence="9 10">D-Ala-D-Ala dipeptidase</shortName>
        <ecNumber evidence="9 10">3.4.13.22</ecNumber>
    </recommendedName>
</protein>
<evidence type="ECO:0000256" key="7">
    <source>
        <dbReference type="ARBA" id="ARBA00023049"/>
    </source>
</evidence>
<dbReference type="InterPro" id="IPR009045">
    <property type="entry name" value="Zn_M74/Hedgehog-like"/>
</dbReference>
<keyword evidence="5 9" id="KW-0862">Zinc</keyword>
<dbReference type="HAMAP" id="MF_01924">
    <property type="entry name" value="A_A_dipeptidase"/>
    <property type="match status" value="1"/>
</dbReference>
<name>A0ABU2MQB9_9ACTN</name>
<feature type="site" description="Transition state stabilizer" evidence="9">
    <location>
        <position position="100"/>
    </location>
</feature>
<dbReference type="PIRSF" id="PIRSF026671">
    <property type="entry name" value="AA_dipeptidase"/>
    <property type="match status" value="1"/>
</dbReference>
<dbReference type="PANTHER" id="PTHR43126:SF1">
    <property type="entry name" value="D-ALANYL-D-ALANINE DIPEPTIDASE"/>
    <property type="match status" value="1"/>
</dbReference>
<dbReference type="Proteomes" id="UP001183246">
    <property type="component" value="Unassembled WGS sequence"/>
</dbReference>
<dbReference type="Gene3D" id="3.30.1380.10">
    <property type="match status" value="1"/>
</dbReference>
<evidence type="ECO:0000313" key="13">
    <source>
        <dbReference type="Proteomes" id="UP001183246"/>
    </source>
</evidence>
<keyword evidence="8 10" id="KW-0961">Cell wall biogenesis/degradation</keyword>
<sequence length="240" mass="26161">MRRSTAALALAALLAGVAGSAAPVAAGPRAPDGFVALAEVAPGIRQDMRYASGDNFTGEVVDGYDEAVCLLTGEAARALRRAHQSLAGRGLGLLVYDCYRPRRAVEHFLRWAAGPEEDDSREEFHPRVPKDRLFDEGYLAARSGHSRGSTVDVTLVRRGSGEPVDMGTEFDFFDPRSHTSSAEVGERPRAARELLRAALTAEGFEPVDTEWWHFTLGGEPFPDTYFDFPVTRESLADRHG</sequence>
<dbReference type="Pfam" id="PF01427">
    <property type="entry name" value="Peptidase_M15"/>
    <property type="match status" value="1"/>
</dbReference>
<feature type="binding site" evidence="9">
    <location>
        <position position="213"/>
    </location>
    <ligand>
        <name>Zn(2+)</name>
        <dbReference type="ChEBI" id="CHEBI:29105"/>
        <note>catalytic</note>
    </ligand>
</feature>
<dbReference type="SUPFAM" id="SSF55166">
    <property type="entry name" value="Hedgehog/DD-peptidase"/>
    <property type="match status" value="1"/>
</dbReference>
<evidence type="ECO:0000256" key="4">
    <source>
        <dbReference type="ARBA" id="ARBA00022801"/>
    </source>
</evidence>
<evidence type="ECO:0000256" key="1">
    <source>
        <dbReference type="ARBA" id="ARBA00001362"/>
    </source>
</evidence>
<proteinExistence type="inferred from homology"/>
<evidence type="ECO:0000256" key="2">
    <source>
        <dbReference type="ARBA" id="ARBA00022670"/>
    </source>
</evidence>
<evidence type="ECO:0000256" key="6">
    <source>
        <dbReference type="ARBA" id="ARBA00022997"/>
    </source>
</evidence>
<dbReference type="RefSeq" id="WP_311704950.1">
    <property type="nucleotide sequence ID" value="NZ_JAVREL010000007.1"/>
</dbReference>
<feature type="binding site" evidence="9">
    <location>
        <position position="145"/>
    </location>
    <ligand>
        <name>Zn(2+)</name>
        <dbReference type="ChEBI" id="CHEBI:29105"/>
        <note>catalytic</note>
    </ligand>
</feature>
<feature type="binding site" evidence="9">
    <location>
        <position position="152"/>
    </location>
    <ligand>
        <name>Zn(2+)</name>
        <dbReference type="ChEBI" id="CHEBI:29105"/>
        <note>catalytic</note>
    </ligand>
</feature>
<evidence type="ECO:0000256" key="3">
    <source>
        <dbReference type="ARBA" id="ARBA00022723"/>
    </source>
</evidence>
<comment type="cofactor">
    <cofactor evidence="9">
        <name>Zn(2+)</name>
        <dbReference type="ChEBI" id="CHEBI:29105"/>
    </cofactor>
    <text evidence="9">Binds 1 zinc ion per subunit.</text>
</comment>
<comment type="caution">
    <text evidence="12">The sequence shown here is derived from an EMBL/GenBank/DDBJ whole genome shotgun (WGS) entry which is preliminary data.</text>
</comment>
<keyword evidence="3 9" id="KW-0479">Metal-binding</keyword>
<keyword evidence="11" id="KW-0732">Signal</keyword>
<dbReference type="EC" id="3.4.13.22" evidence="9 10"/>
<reference evidence="13" key="1">
    <citation type="submission" date="2023-07" db="EMBL/GenBank/DDBJ databases">
        <title>30 novel species of actinomycetes from the DSMZ collection.</title>
        <authorList>
            <person name="Nouioui I."/>
        </authorList>
    </citation>
    <scope>NUCLEOTIDE SEQUENCE [LARGE SCALE GENOMIC DNA]</scope>
    <source>
        <strain evidence="13">DSM 44938</strain>
    </source>
</reference>
<evidence type="ECO:0000256" key="10">
    <source>
        <dbReference type="PIRNR" id="PIRNR026671"/>
    </source>
</evidence>
<evidence type="ECO:0000256" key="11">
    <source>
        <dbReference type="SAM" id="SignalP"/>
    </source>
</evidence>
<feature type="active site" description="Proton donor/acceptor" evidence="9">
    <location>
        <position position="210"/>
    </location>
</feature>
<organism evidence="12 13">
    <name type="scientific">Streptomyces litchfieldiae</name>
    <dbReference type="NCBI Taxonomy" id="3075543"/>
    <lineage>
        <taxon>Bacteria</taxon>
        <taxon>Bacillati</taxon>
        <taxon>Actinomycetota</taxon>
        <taxon>Actinomycetes</taxon>
        <taxon>Kitasatosporales</taxon>
        <taxon>Streptomycetaceae</taxon>
        <taxon>Streptomyces</taxon>
    </lineage>
</organism>
<keyword evidence="4 9" id="KW-0378">Hydrolase</keyword>